<proteinExistence type="predicted"/>
<sequence>MSTTARRSRGSVLFVVGALLAAVVSGLMIARIATRDPSAAAIEQAEARYLPGFHFGAASSDQEKIDATIRRMLTAMQAGDVATVRTLSCGEFAQAFAGPEPQIGDAMRQAYTAVSFAVAAVENIRVYGDDARADAIEIATQRDTGKKNRSVEQFVLQRHGYGWQVCDSH</sequence>
<dbReference type="Proteomes" id="UP001152755">
    <property type="component" value="Unassembled WGS sequence"/>
</dbReference>
<evidence type="ECO:0008006" key="3">
    <source>
        <dbReference type="Google" id="ProtNLM"/>
    </source>
</evidence>
<dbReference type="RefSeq" id="WP_332520152.1">
    <property type="nucleotide sequence ID" value="NZ_JANRHA010000009.1"/>
</dbReference>
<gene>
    <name evidence="1" type="ORF">NVS88_13910</name>
</gene>
<organism evidence="1 2">
    <name type="scientific">Speluncibacter jeojiensis</name>
    <dbReference type="NCBI Taxonomy" id="2710754"/>
    <lineage>
        <taxon>Bacteria</taxon>
        <taxon>Bacillati</taxon>
        <taxon>Actinomycetota</taxon>
        <taxon>Actinomycetes</taxon>
        <taxon>Mycobacteriales</taxon>
        <taxon>Speluncibacteraceae</taxon>
        <taxon>Speluncibacter</taxon>
    </lineage>
</organism>
<comment type="caution">
    <text evidence="1">The sequence shown here is derived from an EMBL/GenBank/DDBJ whole genome shotgun (WGS) entry which is preliminary data.</text>
</comment>
<protein>
    <recommendedName>
        <fullName evidence="3">DUF4878 domain-containing protein</fullName>
    </recommendedName>
</protein>
<name>A0A9X4REW3_9ACTN</name>
<dbReference type="EMBL" id="JANRHA010000009">
    <property type="protein sequence ID" value="MDG3015652.1"/>
    <property type="molecule type" value="Genomic_DNA"/>
</dbReference>
<dbReference type="SUPFAM" id="SSF54427">
    <property type="entry name" value="NTF2-like"/>
    <property type="match status" value="1"/>
</dbReference>
<evidence type="ECO:0000313" key="2">
    <source>
        <dbReference type="Proteomes" id="UP001152755"/>
    </source>
</evidence>
<evidence type="ECO:0000313" key="1">
    <source>
        <dbReference type="EMBL" id="MDG3015652.1"/>
    </source>
</evidence>
<dbReference type="InterPro" id="IPR032710">
    <property type="entry name" value="NTF2-like_dom_sf"/>
</dbReference>
<reference evidence="1" key="1">
    <citation type="submission" date="2022-08" db="EMBL/GenBank/DDBJ databases">
        <title>Genome analysis of Corynebacteriales strain.</title>
        <authorList>
            <person name="Lee S.D."/>
        </authorList>
    </citation>
    <scope>NUCLEOTIDE SEQUENCE</scope>
    <source>
        <strain evidence="1">D3-21</strain>
    </source>
</reference>
<dbReference type="Gene3D" id="3.10.450.50">
    <property type="match status" value="1"/>
</dbReference>
<keyword evidence="2" id="KW-1185">Reference proteome</keyword>
<dbReference type="AlphaFoldDB" id="A0A9X4REW3"/>
<accession>A0A9X4REW3</accession>